<reference evidence="5" key="1">
    <citation type="submission" date="2018-01" db="EMBL/GenBank/DDBJ databases">
        <authorList>
            <person name="Mao J.F."/>
        </authorList>
    </citation>
    <scope>NUCLEOTIDE SEQUENCE</scope>
    <source>
        <strain evidence="5">Huo1</strain>
        <tissue evidence="5">Leaf</tissue>
    </source>
</reference>
<sequence>MDAVLTTLHQNLVSCAKLIVAGDYATSEQSIAELVKNLNAISESLIAEEPQYSQELAVEILTQIHQYVATPALGQEIIDALAFELPKAVARFACVSDRCLEVAEGVVDLFVERCSPREMLSILLEAISSLSDPFMLPVCFIPLLTGLTKVIVLIQRRIYEQVKHAVPIILNVLTTLCLKRDDEDTDYEKLFSRTTGIASSIRTISVKLVGRRGQQQTEGFALVSHGMASDKLRCRLVVLQLSDFLPHCDLSYIGLVTGCEVDMISKLVIGDDGEVGVDCFSQVKLGAALAVIWGFGDGEIALAAKADMTSVLMELKGNWTRRWEAVGMLKYLFSYANMPWGLKRDGISFIACIMDGITTNTNNEFVDYSLHMPTMYTSLQVVTMVIMYTPETELRKKAFITFKKMLADIPTPWRFDVLMALIKNSNSPSMIGILIDCVREEMRLELVKRNASVDSLPNSEVSQSTSFWNQSVLQLVEMVLKPPEGGPPSLPEDSDAVLSALNLYRFILITESTGNSNSSGILAKEKLQKVYKEWLLPLRVLVSGTMARSMKESDDSMCALNPVELVLYRCIELVEEKLKHLMGELMVEKHIKYIVSIEKKKDDFASVAMEHLRLNGAYWGLTTLDVLGKLDAVDQDEAVSWIMECQDQSGVYPGVSGFGGNIGHDPHLLYTLSAIQVLTLFDKIDVLDIEKNADGSFSGDIWGEVDTRFSYIAICSLALLQRLDKINVEKAVAYIVSCKNLDGGFGCTPGAESHAGQIRVMIPFILLLEKSYTHTQLSTSLVQVAKLTDVDAFCRVVIAVFCCVGALAITGSLDHVDKDLLGWWLCERQVKSGGLNGRPEKLPDVCYSWWVLSSLIMIDRVHWIDKKKLADFILDCQDKENGGISDRSDDAVDVFHTYFGVAGLSLLEYPELKAIDPAYALPVDVVNKIFLTT</sequence>
<evidence type="ECO:0000313" key="6">
    <source>
        <dbReference type="Proteomes" id="UP000298416"/>
    </source>
</evidence>
<comment type="catalytic activity">
    <reaction evidence="3">
        <text>geranylgeranyl diphosphate + L-cysteinyl-[protein] = S-geranylgeranyl-L-cysteinyl-[protein] + diphosphate</text>
        <dbReference type="Rhea" id="RHEA:21240"/>
        <dbReference type="Rhea" id="RHEA-COMP:10131"/>
        <dbReference type="Rhea" id="RHEA-COMP:11537"/>
        <dbReference type="ChEBI" id="CHEBI:29950"/>
        <dbReference type="ChEBI" id="CHEBI:33019"/>
        <dbReference type="ChEBI" id="CHEBI:57533"/>
        <dbReference type="ChEBI" id="CHEBI:86021"/>
        <dbReference type="EC" id="2.5.1.60"/>
    </reaction>
</comment>
<name>A0A8X8W5Q0_SALSN</name>
<dbReference type="Proteomes" id="UP000298416">
    <property type="component" value="Unassembled WGS sequence"/>
</dbReference>
<dbReference type="GO" id="GO:0005737">
    <property type="term" value="C:cytoplasm"/>
    <property type="evidence" value="ECO:0007669"/>
    <property type="project" value="TreeGrafter"/>
</dbReference>
<dbReference type="EC" id="2.5.1.60" evidence="1"/>
<evidence type="ECO:0000259" key="4">
    <source>
        <dbReference type="Pfam" id="PF00432"/>
    </source>
</evidence>
<dbReference type="InterPro" id="IPR026873">
    <property type="entry name" value="Ptb1"/>
</dbReference>
<keyword evidence="6" id="KW-1185">Reference proteome</keyword>
<dbReference type="CDD" id="cd02894">
    <property type="entry name" value="GGTase-II"/>
    <property type="match status" value="1"/>
</dbReference>
<dbReference type="Pfam" id="PF08568">
    <property type="entry name" value="Kinetochor_Ybp2"/>
    <property type="match status" value="2"/>
</dbReference>
<evidence type="ECO:0000256" key="1">
    <source>
        <dbReference type="ARBA" id="ARBA00012656"/>
    </source>
</evidence>
<keyword evidence="2" id="KW-0677">Repeat</keyword>
<dbReference type="SUPFAM" id="SSF48239">
    <property type="entry name" value="Terpenoid cyclases/Protein prenyltransferases"/>
    <property type="match status" value="1"/>
</dbReference>
<dbReference type="EMBL" id="PNBA02000020">
    <property type="protein sequence ID" value="KAG6388369.1"/>
    <property type="molecule type" value="Genomic_DNA"/>
</dbReference>
<feature type="domain" description="Prenyltransferase alpha-alpha toroid" evidence="4">
    <location>
        <begin position="585"/>
        <end position="769"/>
    </location>
</feature>
<comment type="caution">
    <text evidence="5">The sequence shown here is derived from an EMBL/GenBank/DDBJ whole genome shotgun (WGS) entry which is preliminary data.</text>
</comment>
<dbReference type="Pfam" id="PF00432">
    <property type="entry name" value="Prenyltrans"/>
    <property type="match status" value="2"/>
</dbReference>
<feature type="domain" description="Prenyltransferase alpha-alpha toroid" evidence="4">
    <location>
        <begin position="800"/>
        <end position="920"/>
    </location>
</feature>
<proteinExistence type="predicted"/>
<dbReference type="Gene3D" id="1.50.10.20">
    <property type="match status" value="1"/>
</dbReference>
<dbReference type="InterPro" id="IPR001330">
    <property type="entry name" value="Prenyltrans"/>
</dbReference>
<dbReference type="GO" id="GO:0004663">
    <property type="term" value="F:Rab geranylgeranyltransferase activity"/>
    <property type="evidence" value="ECO:0007669"/>
    <property type="project" value="UniProtKB-EC"/>
</dbReference>
<dbReference type="InterPro" id="IPR013877">
    <property type="entry name" value="YAP-bd/ALF4/Glomulin"/>
</dbReference>
<dbReference type="PANTHER" id="PTHR15430:SF1">
    <property type="entry name" value="GLOMULIN"/>
    <property type="match status" value="1"/>
</dbReference>
<protein>
    <recommendedName>
        <fullName evidence="1">protein geranylgeranyltransferase type II</fullName>
        <ecNumber evidence="1">2.5.1.60</ecNumber>
    </recommendedName>
</protein>
<dbReference type="InterPro" id="IPR008930">
    <property type="entry name" value="Terpenoid_cyclase/PrenylTrfase"/>
</dbReference>
<dbReference type="InterPro" id="IPR019516">
    <property type="entry name" value="Glomulin/ALF4"/>
</dbReference>
<evidence type="ECO:0000313" key="5">
    <source>
        <dbReference type="EMBL" id="KAG6388369.1"/>
    </source>
</evidence>
<evidence type="ECO:0000256" key="2">
    <source>
        <dbReference type="ARBA" id="ARBA00022737"/>
    </source>
</evidence>
<accession>A0A8X8W5Q0</accession>
<dbReference type="GO" id="GO:0055105">
    <property type="term" value="F:ubiquitin-protein transferase inhibitor activity"/>
    <property type="evidence" value="ECO:0007669"/>
    <property type="project" value="TreeGrafter"/>
</dbReference>
<gene>
    <name evidence="5" type="ORF">SASPL_149794</name>
</gene>
<dbReference type="PANTHER" id="PTHR15430">
    <property type="entry name" value="GLOMULIN"/>
    <property type="match status" value="1"/>
</dbReference>
<evidence type="ECO:0000256" key="3">
    <source>
        <dbReference type="ARBA" id="ARBA00047658"/>
    </source>
</evidence>
<organism evidence="5">
    <name type="scientific">Salvia splendens</name>
    <name type="common">Scarlet sage</name>
    <dbReference type="NCBI Taxonomy" id="180675"/>
    <lineage>
        <taxon>Eukaryota</taxon>
        <taxon>Viridiplantae</taxon>
        <taxon>Streptophyta</taxon>
        <taxon>Embryophyta</taxon>
        <taxon>Tracheophyta</taxon>
        <taxon>Spermatophyta</taxon>
        <taxon>Magnoliopsida</taxon>
        <taxon>eudicotyledons</taxon>
        <taxon>Gunneridae</taxon>
        <taxon>Pentapetalae</taxon>
        <taxon>asterids</taxon>
        <taxon>lamiids</taxon>
        <taxon>Lamiales</taxon>
        <taxon>Lamiaceae</taxon>
        <taxon>Nepetoideae</taxon>
        <taxon>Mentheae</taxon>
        <taxon>Salviinae</taxon>
        <taxon>Salvia</taxon>
        <taxon>Salvia subgen. Calosphace</taxon>
        <taxon>core Calosphace</taxon>
    </lineage>
</organism>
<reference evidence="5" key="2">
    <citation type="submission" date="2020-08" db="EMBL/GenBank/DDBJ databases">
        <title>Plant Genome Project.</title>
        <authorList>
            <person name="Zhang R.-G."/>
        </authorList>
    </citation>
    <scope>NUCLEOTIDE SEQUENCE</scope>
    <source>
        <strain evidence="5">Huo1</strain>
        <tissue evidence="5">Leaf</tissue>
    </source>
</reference>
<dbReference type="AlphaFoldDB" id="A0A8X8W5Q0"/>